<evidence type="ECO:0000313" key="1">
    <source>
        <dbReference type="EMBL" id="KAK5925886.1"/>
    </source>
</evidence>
<sequence>MTGRGYLCSRSSTGGETNSPELSVFVSFCSSHSSRAAGVQTDVLPTSTRLDPENTIYSAGLEGFASFIHLQHNGYT</sequence>
<evidence type="ECO:0000313" key="2">
    <source>
        <dbReference type="Proteomes" id="UP001331515"/>
    </source>
</evidence>
<protein>
    <submittedName>
        <fullName evidence="1">Uncharacterized protein</fullName>
    </submittedName>
</protein>
<keyword evidence="2" id="KW-1185">Reference proteome</keyword>
<comment type="caution">
    <text evidence="1">The sequence shown here is derived from an EMBL/GenBank/DDBJ whole genome shotgun (WGS) entry which is preliminary data.</text>
</comment>
<dbReference type="Proteomes" id="UP001331515">
    <property type="component" value="Unassembled WGS sequence"/>
</dbReference>
<proteinExistence type="predicted"/>
<reference evidence="1 2" key="1">
    <citation type="journal article" date="2023" name="Mol. Biol. Evol.">
        <title>Genomics of Secondarily Temperate Adaptation in the Only Non-Antarctic Icefish.</title>
        <authorList>
            <person name="Rivera-Colon A.G."/>
            <person name="Rayamajhi N."/>
            <person name="Minhas B.F."/>
            <person name="Madrigal G."/>
            <person name="Bilyk K.T."/>
            <person name="Yoon V."/>
            <person name="Hune M."/>
            <person name="Gregory S."/>
            <person name="Cheng C.H.C."/>
            <person name="Catchen J.M."/>
        </authorList>
    </citation>
    <scope>NUCLEOTIDE SEQUENCE [LARGE SCALE GENOMIC DNA]</scope>
    <source>
        <tissue evidence="1">White muscle</tissue>
    </source>
</reference>
<gene>
    <name evidence="1" type="ORF">CgunFtcFv8_021503</name>
</gene>
<accession>A0AAN8DMU2</accession>
<dbReference type="AlphaFoldDB" id="A0AAN8DMU2"/>
<dbReference type="EMBL" id="JAURVH010001519">
    <property type="protein sequence ID" value="KAK5925886.1"/>
    <property type="molecule type" value="Genomic_DNA"/>
</dbReference>
<organism evidence="1 2">
    <name type="scientific">Champsocephalus gunnari</name>
    <name type="common">Mackerel icefish</name>
    <dbReference type="NCBI Taxonomy" id="52237"/>
    <lineage>
        <taxon>Eukaryota</taxon>
        <taxon>Metazoa</taxon>
        <taxon>Chordata</taxon>
        <taxon>Craniata</taxon>
        <taxon>Vertebrata</taxon>
        <taxon>Euteleostomi</taxon>
        <taxon>Actinopterygii</taxon>
        <taxon>Neopterygii</taxon>
        <taxon>Teleostei</taxon>
        <taxon>Neoteleostei</taxon>
        <taxon>Acanthomorphata</taxon>
        <taxon>Eupercaria</taxon>
        <taxon>Perciformes</taxon>
        <taxon>Notothenioidei</taxon>
        <taxon>Channichthyidae</taxon>
        <taxon>Champsocephalus</taxon>
    </lineage>
</organism>
<name>A0AAN8DMU2_CHAGU</name>